<gene>
    <name evidence="8" type="ORF">SAMN06295933_1255</name>
</gene>
<feature type="domain" description="Radical SAM core" evidence="7">
    <location>
        <begin position="18"/>
        <end position="244"/>
    </location>
</feature>
<dbReference type="CDD" id="cd21121">
    <property type="entry name" value="SPASM_Cmo-like"/>
    <property type="match status" value="1"/>
</dbReference>
<dbReference type="Gene3D" id="3.20.20.70">
    <property type="entry name" value="Aldolase class I"/>
    <property type="match status" value="1"/>
</dbReference>
<dbReference type="GO" id="GO:0051536">
    <property type="term" value="F:iron-sulfur cluster binding"/>
    <property type="evidence" value="ECO:0007669"/>
    <property type="project" value="UniProtKB-KW"/>
</dbReference>
<keyword evidence="9" id="KW-1185">Reference proteome</keyword>
<dbReference type="GO" id="GO:0003824">
    <property type="term" value="F:catalytic activity"/>
    <property type="evidence" value="ECO:0007669"/>
    <property type="project" value="InterPro"/>
</dbReference>
<accession>A0A1X7CTI2</accession>
<dbReference type="OrthoDB" id="9772409at2"/>
<dbReference type="NCBIfam" id="TIGR04311">
    <property type="entry name" value="rSAM_Geo_metal"/>
    <property type="match status" value="1"/>
</dbReference>
<dbReference type="SUPFAM" id="SSF102114">
    <property type="entry name" value="Radical SAM enzymes"/>
    <property type="match status" value="1"/>
</dbReference>
<dbReference type="Proteomes" id="UP000192906">
    <property type="component" value="Unassembled WGS sequence"/>
</dbReference>
<evidence type="ECO:0000256" key="5">
    <source>
        <dbReference type="ARBA" id="ARBA00023004"/>
    </source>
</evidence>
<dbReference type="EMBL" id="FWZU01000002">
    <property type="protein sequence ID" value="SMF02929.1"/>
    <property type="molecule type" value="Genomic_DNA"/>
</dbReference>
<reference evidence="9" key="1">
    <citation type="submission" date="2017-04" db="EMBL/GenBank/DDBJ databases">
        <authorList>
            <person name="Varghese N."/>
            <person name="Submissions S."/>
        </authorList>
    </citation>
    <scope>NUCLEOTIDE SEQUENCE [LARGE SCALE GENOMIC DNA]</scope>
    <source>
        <strain evidence="9">K3S</strain>
    </source>
</reference>
<dbReference type="InterPro" id="IPR058240">
    <property type="entry name" value="rSAM_sf"/>
</dbReference>
<dbReference type="InterPro" id="IPR023885">
    <property type="entry name" value="4Fe4S-binding_SPASM_dom"/>
</dbReference>
<keyword evidence="5" id="KW-0408">Iron</keyword>
<dbReference type="PROSITE" id="PS51918">
    <property type="entry name" value="RADICAL_SAM"/>
    <property type="match status" value="1"/>
</dbReference>
<dbReference type="SFLD" id="SFLDG01067">
    <property type="entry name" value="SPASM/twitch_domain_containing"/>
    <property type="match status" value="1"/>
</dbReference>
<evidence type="ECO:0000256" key="3">
    <source>
        <dbReference type="ARBA" id="ARBA00022691"/>
    </source>
</evidence>
<dbReference type="InterPro" id="IPR034391">
    <property type="entry name" value="AdoMet-like_SPASM_containing"/>
</dbReference>
<dbReference type="PANTHER" id="PTHR11228:SF7">
    <property type="entry name" value="PQQA PEPTIDE CYCLASE"/>
    <property type="match status" value="1"/>
</dbReference>
<dbReference type="RefSeq" id="WP_085099931.1">
    <property type="nucleotide sequence ID" value="NZ_FWZU01000002.1"/>
</dbReference>
<keyword evidence="6" id="KW-0411">Iron-sulfur</keyword>
<dbReference type="GO" id="GO:0046872">
    <property type="term" value="F:metal ion binding"/>
    <property type="evidence" value="ECO:0007669"/>
    <property type="project" value="UniProtKB-KW"/>
</dbReference>
<keyword evidence="3" id="KW-0949">S-adenosyl-L-methionine</keyword>
<protein>
    <submittedName>
        <fullName evidence="8">Putative metalloenzyme radical SAM/SPASM domain maturase</fullName>
    </submittedName>
</protein>
<dbReference type="SFLD" id="SFLDS00029">
    <property type="entry name" value="Radical_SAM"/>
    <property type="match status" value="1"/>
</dbReference>
<comment type="cofactor">
    <cofactor evidence="1">
        <name>[4Fe-4S] cluster</name>
        <dbReference type="ChEBI" id="CHEBI:49883"/>
    </cofactor>
</comment>
<keyword evidence="4" id="KW-0479">Metal-binding</keyword>
<proteinExistence type="predicted"/>
<organism evidence="8 9">
    <name type="scientific">Desulfovibrio gilichinskyi</name>
    <dbReference type="NCBI Taxonomy" id="1519643"/>
    <lineage>
        <taxon>Bacteria</taxon>
        <taxon>Pseudomonadati</taxon>
        <taxon>Thermodesulfobacteriota</taxon>
        <taxon>Desulfovibrionia</taxon>
        <taxon>Desulfovibrionales</taxon>
        <taxon>Desulfovibrionaceae</taxon>
        <taxon>Desulfovibrio</taxon>
    </lineage>
</organism>
<dbReference type="InterPro" id="IPR050377">
    <property type="entry name" value="Radical_SAM_PqqE_MftC-like"/>
</dbReference>
<sequence>MTTIDFEVAKTTDIKALRPFPSKMQIEVTTRCNMHCSMCVKYAPESDIIEADLDFETFKRLKPAFEHCEGLVLNGIGEPLLHPQLSEMVAYARENMPEKSWIGFQTNGLLLTENLADSLVNAGADTFCISVDSLESENGKSVEIHGQSSVDRLASSFALLKNSGIKYKRELNLGVEFVLMKDSVDQLPNVVRWAAQQGANFMVCSHVLAHGETMQEQSLFNNNTLSATTLFEKWQNRILEMGLDIYNYNNISMKFLKSAADKQLVDMVKKMKLEAQKNNIWINLSSLLEWSKNKYNSTAINLNKICAQAKLQADELGIELRMPDMMARDDLSCHFMEDGAAFVTSKGDVSPCQFLWHGYSCRMDGSAKLVKPWVFGNLAEDDFAEIWRSAKYSEFRSEVLDYAYPYCSNCPIVPCDDITGKSYDFETDCLGAQVPCGHCPWAMGGLQCLL</sequence>
<evidence type="ECO:0000256" key="1">
    <source>
        <dbReference type="ARBA" id="ARBA00001966"/>
    </source>
</evidence>
<evidence type="ECO:0000313" key="9">
    <source>
        <dbReference type="Proteomes" id="UP000192906"/>
    </source>
</evidence>
<dbReference type="STRING" id="1519643.SAMN06295933_1255"/>
<dbReference type="AlphaFoldDB" id="A0A1X7CTI2"/>
<dbReference type="InterPro" id="IPR013785">
    <property type="entry name" value="Aldolase_TIM"/>
</dbReference>
<dbReference type="Pfam" id="PF04055">
    <property type="entry name" value="Radical_SAM"/>
    <property type="match status" value="1"/>
</dbReference>
<dbReference type="CDD" id="cd01335">
    <property type="entry name" value="Radical_SAM"/>
    <property type="match status" value="1"/>
</dbReference>
<evidence type="ECO:0000259" key="7">
    <source>
        <dbReference type="PROSITE" id="PS51918"/>
    </source>
</evidence>
<dbReference type="InterPro" id="IPR027586">
    <property type="entry name" value="rSAM_metal_mat"/>
</dbReference>
<dbReference type="Pfam" id="PF13186">
    <property type="entry name" value="SPASM"/>
    <property type="match status" value="1"/>
</dbReference>
<dbReference type="SFLD" id="SFLDG01387">
    <property type="entry name" value="BtrN-like_SPASM_domain_contain"/>
    <property type="match status" value="1"/>
</dbReference>
<evidence type="ECO:0000256" key="4">
    <source>
        <dbReference type="ARBA" id="ARBA00022723"/>
    </source>
</evidence>
<evidence type="ECO:0000256" key="6">
    <source>
        <dbReference type="ARBA" id="ARBA00023014"/>
    </source>
</evidence>
<dbReference type="PANTHER" id="PTHR11228">
    <property type="entry name" value="RADICAL SAM DOMAIN PROTEIN"/>
    <property type="match status" value="1"/>
</dbReference>
<name>A0A1X7CTI2_9BACT</name>
<evidence type="ECO:0000256" key="2">
    <source>
        <dbReference type="ARBA" id="ARBA00022485"/>
    </source>
</evidence>
<dbReference type="InterPro" id="IPR007197">
    <property type="entry name" value="rSAM"/>
</dbReference>
<evidence type="ECO:0000313" key="8">
    <source>
        <dbReference type="EMBL" id="SMF02929.1"/>
    </source>
</evidence>
<keyword evidence="2" id="KW-0004">4Fe-4S</keyword>